<name>A0A937DG66_9BACT</name>
<comment type="caution">
    <text evidence="2">The sequence shown here is derived from an EMBL/GenBank/DDBJ whole genome shotgun (WGS) entry which is preliminary data.</text>
</comment>
<evidence type="ECO:0000313" key="3">
    <source>
        <dbReference type="Proteomes" id="UP000642920"/>
    </source>
</evidence>
<evidence type="ECO:0000256" key="1">
    <source>
        <dbReference type="SAM" id="SignalP"/>
    </source>
</evidence>
<keyword evidence="1" id="KW-0732">Signal</keyword>
<dbReference type="PROSITE" id="PS51257">
    <property type="entry name" value="PROKAR_LIPOPROTEIN"/>
    <property type="match status" value="1"/>
</dbReference>
<feature type="signal peptide" evidence="1">
    <location>
        <begin position="1"/>
        <end position="19"/>
    </location>
</feature>
<dbReference type="Proteomes" id="UP000642920">
    <property type="component" value="Unassembled WGS sequence"/>
</dbReference>
<evidence type="ECO:0008006" key="4">
    <source>
        <dbReference type="Google" id="ProtNLM"/>
    </source>
</evidence>
<evidence type="ECO:0000313" key="2">
    <source>
        <dbReference type="EMBL" id="MBL0766862.1"/>
    </source>
</evidence>
<keyword evidence="3" id="KW-1185">Reference proteome</keyword>
<dbReference type="RefSeq" id="WP_201923860.1">
    <property type="nucleotide sequence ID" value="NZ_JAERQG010000004.1"/>
</dbReference>
<dbReference type="EMBL" id="JAERQG010000004">
    <property type="protein sequence ID" value="MBL0766862.1"/>
    <property type="molecule type" value="Genomic_DNA"/>
</dbReference>
<gene>
    <name evidence="2" type="ORF">JKP34_16455</name>
</gene>
<feature type="chain" id="PRO_5037323907" description="Calx-beta domain-containing protein" evidence="1">
    <location>
        <begin position="20"/>
        <end position="311"/>
    </location>
</feature>
<organism evidence="2 3">
    <name type="scientific">Marivirga atlantica</name>
    <dbReference type="NCBI Taxonomy" id="1548457"/>
    <lineage>
        <taxon>Bacteria</taxon>
        <taxon>Pseudomonadati</taxon>
        <taxon>Bacteroidota</taxon>
        <taxon>Cytophagia</taxon>
        <taxon>Cytophagales</taxon>
        <taxon>Marivirgaceae</taxon>
        <taxon>Marivirga</taxon>
    </lineage>
</organism>
<reference evidence="2" key="1">
    <citation type="submission" date="2021-01" db="EMBL/GenBank/DDBJ databases">
        <title>Marivirga sp. nov., isolated from intertidal surface sediments.</title>
        <authorList>
            <person name="Zhang M."/>
        </authorList>
    </citation>
    <scope>NUCLEOTIDE SEQUENCE</scope>
    <source>
        <strain evidence="2">SM1354</strain>
    </source>
</reference>
<protein>
    <recommendedName>
        <fullName evidence="4">Calx-beta domain-containing protein</fullName>
    </recommendedName>
</protein>
<dbReference type="AlphaFoldDB" id="A0A937DG66"/>
<accession>A0A937DG66</accession>
<sequence length="311" mass="32899">MKKLFRNALMLAGMGSALFFTSCDDTVEEPVTSGPSVTITTSETSYSAGATAEFDISFRAEAELIGATLTVESDNDVTFDPVVLDLNSIGVASDTLGEFTVTLTIPQESLNSEATVTVEIEDGENRTAQSSVSFDVVASINTYESVLFGAQGNTEEGFYNSLDNERYTFAEARDASTVNSSPVDFAYYWGNDDKNTLASIDDGGLQAVYKATNSNLDIAATFGTRNSTRFRVTSLSPEDFDGIESESALVSAADSELNTNSSATNLSVGSVVAFELDADRGGYLGLAKVTAINDTNGNGTITIEVKVQSAE</sequence>
<proteinExistence type="predicted"/>